<feature type="domain" description="AB hydrolase-1" evidence="9">
    <location>
        <begin position="51"/>
        <end position="361"/>
    </location>
</feature>
<evidence type="ECO:0000256" key="7">
    <source>
        <dbReference type="HAMAP-Rule" id="MF_00296"/>
    </source>
</evidence>
<comment type="subunit">
    <text evidence="1 7">Homodimer.</text>
</comment>
<dbReference type="EC" id="2.3.1.46" evidence="7"/>
<evidence type="ECO:0000259" key="9">
    <source>
        <dbReference type="Pfam" id="PF00561"/>
    </source>
</evidence>
<dbReference type="GO" id="GO:0009086">
    <property type="term" value="P:methionine biosynthetic process"/>
    <property type="evidence" value="ECO:0007669"/>
    <property type="project" value="UniProtKB-UniRule"/>
</dbReference>
<evidence type="ECO:0000256" key="4">
    <source>
        <dbReference type="ARBA" id="ARBA00022679"/>
    </source>
</evidence>
<name>A0A3N2DGM3_9GAMM</name>
<dbReference type="PIRSF" id="PIRSF000443">
    <property type="entry name" value="Homoser_Ac_trans"/>
    <property type="match status" value="1"/>
</dbReference>
<keyword evidence="2 7" id="KW-0963">Cytoplasm</keyword>
<feature type="active site" evidence="7 8">
    <location>
        <position position="324"/>
    </location>
</feature>
<feature type="site" description="Important for acyl-CoA specificity" evidence="7">
    <location>
        <position position="326"/>
    </location>
</feature>
<reference evidence="10 11" key="1">
    <citation type="submission" date="2018-11" db="EMBL/GenBank/DDBJ databases">
        <title>Genomic Encyclopedia of Type Strains, Phase IV (KMG-IV): sequencing the most valuable type-strain genomes for metagenomic binning, comparative biology and taxonomic classification.</title>
        <authorList>
            <person name="Goeker M."/>
        </authorList>
    </citation>
    <scope>NUCLEOTIDE SEQUENCE [LARGE SCALE GENOMIC DNA]</scope>
    <source>
        <strain evidence="10 11">DSM 100316</strain>
    </source>
</reference>
<feature type="binding site" evidence="7">
    <location>
        <position position="227"/>
    </location>
    <ligand>
        <name>substrate</name>
    </ligand>
</feature>
<keyword evidence="11" id="KW-1185">Reference proteome</keyword>
<evidence type="ECO:0000256" key="3">
    <source>
        <dbReference type="ARBA" id="ARBA00022605"/>
    </source>
</evidence>
<dbReference type="InterPro" id="IPR000073">
    <property type="entry name" value="AB_hydrolase_1"/>
</dbReference>
<accession>A0A3N2DGM3</accession>
<comment type="function">
    <text evidence="7">Transfers a succinyl group from succinyl-CoA to L-homoserine, forming succinyl-L-homoserine.</text>
</comment>
<organism evidence="10 11">
    <name type="scientific">Sinobacterium caligoides</name>
    <dbReference type="NCBI Taxonomy" id="933926"/>
    <lineage>
        <taxon>Bacteria</taxon>
        <taxon>Pseudomonadati</taxon>
        <taxon>Pseudomonadota</taxon>
        <taxon>Gammaproteobacteria</taxon>
        <taxon>Cellvibrionales</taxon>
        <taxon>Spongiibacteraceae</taxon>
        <taxon>Sinobacterium</taxon>
    </lineage>
</organism>
<comment type="pathway">
    <text evidence="7">Amino-acid biosynthesis; L-methionine biosynthesis via de novo pathway; O-succinyl-L-homoserine from L-homoserine: step 1/1.</text>
</comment>
<comment type="catalytic activity">
    <reaction evidence="7">
        <text>L-homoserine + succinyl-CoA = O-succinyl-L-homoserine + CoA</text>
        <dbReference type="Rhea" id="RHEA:22008"/>
        <dbReference type="ChEBI" id="CHEBI:57287"/>
        <dbReference type="ChEBI" id="CHEBI:57292"/>
        <dbReference type="ChEBI" id="CHEBI:57476"/>
        <dbReference type="ChEBI" id="CHEBI:57661"/>
        <dbReference type="EC" id="2.3.1.46"/>
    </reaction>
</comment>
<comment type="similarity">
    <text evidence="7">Belongs to the AB hydrolase superfamily. MetX family.</text>
</comment>
<dbReference type="PANTHER" id="PTHR32268">
    <property type="entry name" value="HOMOSERINE O-ACETYLTRANSFERASE"/>
    <property type="match status" value="1"/>
</dbReference>
<evidence type="ECO:0000256" key="5">
    <source>
        <dbReference type="ARBA" id="ARBA00023167"/>
    </source>
</evidence>
<feature type="active site" description="Nucleophile" evidence="7 8">
    <location>
        <position position="157"/>
    </location>
</feature>
<dbReference type="NCBIfam" id="NF001209">
    <property type="entry name" value="PRK00175.1"/>
    <property type="match status" value="1"/>
</dbReference>
<dbReference type="Pfam" id="PF00561">
    <property type="entry name" value="Abhydrolase_1"/>
    <property type="match status" value="1"/>
</dbReference>
<comment type="caution">
    <text evidence="7">Lacks conserved residue(s) required for the propagation of feature annotation.</text>
</comment>
<dbReference type="GO" id="GO:0005737">
    <property type="term" value="C:cytoplasm"/>
    <property type="evidence" value="ECO:0007669"/>
    <property type="project" value="UniProtKB-SubCell"/>
</dbReference>
<dbReference type="Gene3D" id="3.40.50.1820">
    <property type="entry name" value="alpha/beta hydrolase"/>
    <property type="match status" value="1"/>
</dbReference>
<evidence type="ECO:0000256" key="1">
    <source>
        <dbReference type="ARBA" id="ARBA00011738"/>
    </source>
</evidence>
<feature type="active site" evidence="7 8">
    <location>
        <position position="357"/>
    </location>
</feature>
<evidence type="ECO:0000313" key="10">
    <source>
        <dbReference type="EMBL" id="ROR98932.1"/>
    </source>
</evidence>
<keyword evidence="3 7" id="KW-0028">Amino-acid biosynthesis</keyword>
<sequence length="386" mass="43103">MPTDANEQSVGLVTPITHHFEHDFELACGKILAGYDLVYETYGELNSERSNAILICHALSGNHHAAGFHSFDDKRPGWFDHYIGPGKPIDTNRFFVVALNNIGGCSGSTGPQSINPATGKRWGADFPGLRVRDWVKSQAELSDLLGIDVWAAIVGGSLGGMQALRWSLEYPERLKHCVVIASAMKLSAQNIAFNEVARKAIMSDPAFHDGNYLEHDTLPRDGLALARMVGHITYLSDEVLGSKFGRELRSGSFKMGQDEGVEFQIQSYLNYQGESFSGAFDANSYIRMTQALDFFDLAREYDNDPVAAFENAQCDFFAVSFTTDWRFSPERSQEMVQALMAAQKKISYVEIESKLGHDAFLLPNARYQEVFAAYMNRVHKSIKRKR</sequence>
<dbReference type="InterPro" id="IPR029058">
    <property type="entry name" value="AB_hydrolase_fold"/>
</dbReference>
<keyword evidence="5 7" id="KW-0486">Methionine biosynthesis</keyword>
<comment type="subcellular location">
    <subcellularLocation>
        <location evidence="7">Cytoplasm</location>
    </subcellularLocation>
</comment>
<dbReference type="GO" id="GO:0009092">
    <property type="term" value="P:homoserine metabolic process"/>
    <property type="evidence" value="ECO:0007669"/>
    <property type="project" value="TreeGrafter"/>
</dbReference>
<dbReference type="OrthoDB" id="9800754at2"/>
<dbReference type="Gene3D" id="1.10.1740.110">
    <property type="match status" value="1"/>
</dbReference>
<dbReference type="RefSeq" id="WP_123713500.1">
    <property type="nucleotide sequence ID" value="NZ_RKHR01000006.1"/>
</dbReference>
<keyword evidence="6 7" id="KW-0012">Acyltransferase</keyword>
<dbReference type="GO" id="GO:0008899">
    <property type="term" value="F:homoserine O-succinyltransferase activity"/>
    <property type="evidence" value="ECO:0007669"/>
    <property type="project" value="UniProtKB-UniRule"/>
</dbReference>
<dbReference type="SUPFAM" id="SSF53474">
    <property type="entry name" value="alpha/beta-Hydrolases"/>
    <property type="match status" value="1"/>
</dbReference>
<evidence type="ECO:0000256" key="2">
    <source>
        <dbReference type="ARBA" id="ARBA00022490"/>
    </source>
</evidence>
<dbReference type="InterPro" id="IPR008220">
    <property type="entry name" value="HAT_MetX-like"/>
</dbReference>
<feature type="binding site" evidence="7">
    <location>
        <position position="358"/>
    </location>
    <ligand>
        <name>substrate</name>
    </ligand>
</feature>
<proteinExistence type="inferred from homology"/>
<comment type="caution">
    <text evidence="10">The sequence shown here is derived from an EMBL/GenBank/DDBJ whole genome shotgun (WGS) entry which is preliminary data.</text>
</comment>
<dbReference type="Proteomes" id="UP000275394">
    <property type="component" value="Unassembled WGS sequence"/>
</dbReference>
<gene>
    <name evidence="7" type="primary">metXS</name>
    <name evidence="10" type="ORF">EDC56_3172</name>
</gene>
<dbReference type="AlphaFoldDB" id="A0A3N2DGM3"/>
<dbReference type="EMBL" id="RKHR01000006">
    <property type="protein sequence ID" value="ROR98932.1"/>
    <property type="molecule type" value="Genomic_DNA"/>
</dbReference>
<dbReference type="FunFam" id="1.10.1740.110:FF:000001">
    <property type="entry name" value="Homoserine O-acetyltransferase"/>
    <property type="match status" value="1"/>
</dbReference>
<dbReference type="UniPathway" id="UPA00051">
    <property type="reaction ID" value="UER00075"/>
</dbReference>
<evidence type="ECO:0000256" key="8">
    <source>
        <dbReference type="PIRSR" id="PIRSR000443-1"/>
    </source>
</evidence>
<dbReference type="NCBIfam" id="TIGR01392">
    <property type="entry name" value="homoserO_Ac_trn"/>
    <property type="match status" value="1"/>
</dbReference>
<evidence type="ECO:0000313" key="11">
    <source>
        <dbReference type="Proteomes" id="UP000275394"/>
    </source>
</evidence>
<dbReference type="PANTHER" id="PTHR32268:SF11">
    <property type="entry name" value="HOMOSERINE O-ACETYLTRANSFERASE"/>
    <property type="match status" value="1"/>
</dbReference>
<dbReference type="HAMAP" id="MF_00296">
    <property type="entry name" value="MetX_acyltransf"/>
    <property type="match status" value="1"/>
</dbReference>
<protein>
    <recommendedName>
        <fullName evidence="7">Homoserine O-succinyltransferase</fullName>
        <shortName evidence="7">HST</shortName>
        <ecNumber evidence="7">2.3.1.46</ecNumber>
    </recommendedName>
    <alternativeName>
        <fullName evidence="7">Homoserine transsuccinylase</fullName>
        <shortName evidence="7">HTS</shortName>
    </alternativeName>
</protein>
<keyword evidence="4 7" id="KW-0808">Transferase</keyword>
<evidence type="ECO:0000256" key="6">
    <source>
        <dbReference type="ARBA" id="ARBA00023315"/>
    </source>
</evidence>
<dbReference type="GO" id="GO:0004414">
    <property type="term" value="F:homoserine O-acetyltransferase activity"/>
    <property type="evidence" value="ECO:0007669"/>
    <property type="project" value="TreeGrafter"/>
</dbReference>